<dbReference type="PANTHER" id="PTHR33121">
    <property type="entry name" value="CYCLIC DI-GMP PHOSPHODIESTERASE PDEF"/>
    <property type="match status" value="1"/>
</dbReference>
<dbReference type="Pfam" id="PF00072">
    <property type="entry name" value="Response_reg"/>
    <property type="match status" value="1"/>
</dbReference>
<dbReference type="PROSITE" id="PS50883">
    <property type="entry name" value="EAL"/>
    <property type="match status" value="1"/>
</dbReference>
<dbReference type="SMART" id="SM00052">
    <property type="entry name" value="EAL"/>
    <property type="match status" value="1"/>
</dbReference>
<gene>
    <name evidence="4" type="ORF">GCM10008018_67210</name>
</gene>
<feature type="domain" description="Response regulatory" evidence="2">
    <location>
        <begin position="8"/>
        <end position="125"/>
    </location>
</feature>
<sequence length="418" mass="46692">MGLLDRYGVMIVSHSNEFRAAVIPIFEKAAPFRVTGFANHGNAALACILAGKPDLVIIDLDMPNSEGLVALQLMMTHCPLPVMMLSSQSSEGAIQTIQAMRIGAADYFHTQLLVQESFEGPMTNYFLERCQMAVHNGTQPGGASYPVGAEPIMASFQRRMDIEFHLRKAIDQREFQLVYQPVVDIYTNRMVGIESLIRWNNTVLGHVPPCDFIPIAEECGLIHHIGEWVIREACKQNMKWQEAGLPKMFVAVNLSRRQFNDTGLCSRIEKILAETGLQPRYLELEITESMSMDVNLAADALTQLKNLGIRIAMDDFGTGYSSLSYLKDFPIDKLKIDQSFIKGLKQKQVNAAIVNTVIAMAKNLNLLVVAEGVETEEELQVLRECGCRFVQGYYYSAPVKPAHIEDMLLQDVRSKQTG</sequence>
<dbReference type="InterPro" id="IPR001633">
    <property type="entry name" value="EAL_dom"/>
</dbReference>
<name>A0ABQ1FGU4_9BACL</name>
<dbReference type="EMBL" id="BMHE01000067">
    <property type="protein sequence ID" value="GGA12746.1"/>
    <property type="molecule type" value="Genomic_DNA"/>
</dbReference>
<dbReference type="Gene3D" id="3.40.50.2300">
    <property type="match status" value="1"/>
</dbReference>
<dbReference type="PROSITE" id="PS50110">
    <property type="entry name" value="RESPONSE_REGULATORY"/>
    <property type="match status" value="1"/>
</dbReference>
<feature type="domain" description="EAL" evidence="3">
    <location>
        <begin position="159"/>
        <end position="412"/>
    </location>
</feature>
<feature type="modified residue" description="4-aspartylphosphate" evidence="1">
    <location>
        <position position="59"/>
    </location>
</feature>
<dbReference type="RefSeq" id="WP_189020123.1">
    <property type="nucleotide sequence ID" value="NZ_BMHE01000067.1"/>
</dbReference>
<evidence type="ECO:0000313" key="5">
    <source>
        <dbReference type="Proteomes" id="UP000615455"/>
    </source>
</evidence>
<organism evidence="4 5">
    <name type="scientific">Paenibacillus marchantiophytorum</name>
    <dbReference type="NCBI Taxonomy" id="1619310"/>
    <lineage>
        <taxon>Bacteria</taxon>
        <taxon>Bacillati</taxon>
        <taxon>Bacillota</taxon>
        <taxon>Bacilli</taxon>
        <taxon>Bacillales</taxon>
        <taxon>Paenibacillaceae</taxon>
        <taxon>Paenibacillus</taxon>
    </lineage>
</organism>
<evidence type="ECO:0008006" key="6">
    <source>
        <dbReference type="Google" id="ProtNLM"/>
    </source>
</evidence>
<dbReference type="Proteomes" id="UP000615455">
    <property type="component" value="Unassembled WGS sequence"/>
</dbReference>
<dbReference type="SUPFAM" id="SSF141868">
    <property type="entry name" value="EAL domain-like"/>
    <property type="match status" value="1"/>
</dbReference>
<dbReference type="InterPro" id="IPR035919">
    <property type="entry name" value="EAL_sf"/>
</dbReference>
<dbReference type="Pfam" id="PF00563">
    <property type="entry name" value="EAL"/>
    <property type="match status" value="1"/>
</dbReference>
<evidence type="ECO:0000256" key="1">
    <source>
        <dbReference type="PROSITE-ProRule" id="PRU00169"/>
    </source>
</evidence>
<evidence type="ECO:0000313" key="4">
    <source>
        <dbReference type="EMBL" id="GGA12746.1"/>
    </source>
</evidence>
<proteinExistence type="predicted"/>
<keyword evidence="5" id="KW-1185">Reference proteome</keyword>
<dbReference type="Gene3D" id="3.20.20.450">
    <property type="entry name" value="EAL domain"/>
    <property type="match status" value="1"/>
</dbReference>
<evidence type="ECO:0000259" key="2">
    <source>
        <dbReference type="PROSITE" id="PS50110"/>
    </source>
</evidence>
<dbReference type="InterPro" id="IPR011006">
    <property type="entry name" value="CheY-like_superfamily"/>
</dbReference>
<reference evidence="5" key="1">
    <citation type="journal article" date="2019" name="Int. J. Syst. Evol. Microbiol.">
        <title>The Global Catalogue of Microorganisms (GCM) 10K type strain sequencing project: providing services to taxonomists for standard genome sequencing and annotation.</title>
        <authorList>
            <consortium name="The Broad Institute Genomics Platform"/>
            <consortium name="The Broad Institute Genome Sequencing Center for Infectious Disease"/>
            <person name="Wu L."/>
            <person name="Ma J."/>
        </authorList>
    </citation>
    <scope>NUCLEOTIDE SEQUENCE [LARGE SCALE GENOMIC DNA]</scope>
    <source>
        <strain evidence="5">CGMCC 1.15043</strain>
    </source>
</reference>
<dbReference type="InterPro" id="IPR001789">
    <property type="entry name" value="Sig_transdc_resp-reg_receiver"/>
</dbReference>
<keyword evidence="1" id="KW-0597">Phosphoprotein</keyword>
<dbReference type="SMART" id="SM00448">
    <property type="entry name" value="REC"/>
    <property type="match status" value="1"/>
</dbReference>
<dbReference type="SUPFAM" id="SSF52172">
    <property type="entry name" value="CheY-like"/>
    <property type="match status" value="1"/>
</dbReference>
<dbReference type="CDD" id="cd01948">
    <property type="entry name" value="EAL"/>
    <property type="match status" value="1"/>
</dbReference>
<comment type="caution">
    <text evidence="4">The sequence shown here is derived from an EMBL/GenBank/DDBJ whole genome shotgun (WGS) entry which is preliminary data.</text>
</comment>
<dbReference type="PANTHER" id="PTHR33121:SF70">
    <property type="entry name" value="SIGNALING PROTEIN YKOW"/>
    <property type="match status" value="1"/>
</dbReference>
<protein>
    <recommendedName>
        <fullName evidence="6">EAL domain-containing protein</fullName>
    </recommendedName>
</protein>
<evidence type="ECO:0000259" key="3">
    <source>
        <dbReference type="PROSITE" id="PS50883"/>
    </source>
</evidence>
<dbReference type="InterPro" id="IPR050706">
    <property type="entry name" value="Cyclic-di-GMP_PDE-like"/>
</dbReference>
<accession>A0ABQ1FGU4</accession>